<keyword evidence="5 8" id="KW-0328">Glycosyltransferase</keyword>
<dbReference type="UniPathway" id="UPA00164"/>
<dbReference type="Pfam" id="PF08323">
    <property type="entry name" value="Glyco_transf_5"/>
    <property type="match status" value="1"/>
</dbReference>
<feature type="compositionally biased region" description="Basic residues" evidence="9">
    <location>
        <begin position="515"/>
        <end position="524"/>
    </location>
</feature>
<feature type="compositionally biased region" description="Low complexity" evidence="9">
    <location>
        <begin position="525"/>
        <end position="536"/>
    </location>
</feature>
<keyword evidence="7 8" id="KW-0320">Glycogen biosynthesis</keyword>
<comment type="catalytic activity">
    <reaction evidence="1 8">
        <text>[(1-&gt;4)-alpha-D-glucosyl](n) + ADP-alpha-D-glucose = [(1-&gt;4)-alpha-D-glucosyl](n+1) + ADP + H(+)</text>
        <dbReference type="Rhea" id="RHEA:18189"/>
        <dbReference type="Rhea" id="RHEA-COMP:9584"/>
        <dbReference type="Rhea" id="RHEA-COMP:9587"/>
        <dbReference type="ChEBI" id="CHEBI:15378"/>
        <dbReference type="ChEBI" id="CHEBI:15444"/>
        <dbReference type="ChEBI" id="CHEBI:57498"/>
        <dbReference type="ChEBI" id="CHEBI:456216"/>
        <dbReference type="EC" id="2.4.1.21"/>
    </reaction>
</comment>
<dbReference type="InterPro" id="IPR011835">
    <property type="entry name" value="GS/SS"/>
</dbReference>
<comment type="similarity">
    <text evidence="4 8">Belongs to the glycosyltransferase 1 family. Bacterial/plant glycogen synthase subfamily.</text>
</comment>
<dbReference type="GO" id="GO:0004373">
    <property type="term" value="F:alpha-1,4-glucan glucosyltransferase (UDP-glucose donor) activity"/>
    <property type="evidence" value="ECO:0007669"/>
    <property type="project" value="InterPro"/>
</dbReference>
<gene>
    <name evidence="12" type="primary">glgA1</name>
    <name evidence="8" type="synonym">glgA</name>
    <name evidence="12" type="ORF">KMAL_02130</name>
</gene>
<evidence type="ECO:0000256" key="9">
    <source>
        <dbReference type="SAM" id="MobiDB-lite"/>
    </source>
</evidence>
<dbReference type="EC" id="2.4.1.21" evidence="8"/>
<dbReference type="RefSeq" id="WP_110093897.1">
    <property type="nucleotide sequence ID" value="NZ_NKUE01000003.1"/>
</dbReference>
<dbReference type="OrthoDB" id="9808590at2"/>
<keyword evidence="13" id="KW-1185">Reference proteome</keyword>
<evidence type="ECO:0000259" key="11">
    <source>
        <dbReference type="Pfam" id="PF08323"/>
    </source>
</evidence>
<dbReference type="Proteomes" id="UP000237344">
    <property type="component" value="Unassembled WGS sequence"/>
</dbReference>
<dbReference type="InterPro" id="IPR001296">
    <property type="entry name" value="Glyco_trans_1"/>
</dbReference>
<dbReference type="HAMAP" id="MF_00484">
    <property type="entry name" value="Glycogen_synth"/>
    <property type="match status" value="1"/>
</dbReference>
<proteinExistence type="inferred from homology"/>
<accession>A0A2S3W676</accession>
<comment type="pathway">
    <text evidence="3 8">Glycan biosynthesis; glycogen biosynthesis.</text>
</comment>
<reference evidence="12 13" key="1">
    <citation type="submission" date="2018-01" db="EMBL/GenBank/DDBJ databases">
        <title>Draft Genome Sequence of Komagataeibacter maltaceti LMG 1529, a Vinegar Producing Acetic Acid Bacterium Isolated from Malt Vinegar Brewery Acetifiers.</title>
        <authorList>
            <person name="Zhang Q."/>
            <person name="Hollensteiner J."/>
            <person name="Poehlein A."/>
            <person name="Daniel R."/>
        </authorList>
    </citation>
    <scope>NUCLEOTIDE SEQUENCE [LARGE SCALE GENOMIC DNA]</scope>
    <source>
        <strain evidence="12 13">LMG 1529</strain>
    </source>
</reference>
<sequence>MSLVNVHPACPVELLSVASEMFPFVKTGGLGDIVGTLPPALSAYGIRTRTLLPGYPALRMVQSGGRCVARFADLLGHEATVWENRLHGKDVFVLDIPELYDRAGDPYVGPDGNDWPDNDIRFAALARAAANIAQGAAGGYRPDLVQAHDWQAGLTAAYLHYDQRPAPPVVQTIHNLSFQGCFAASALPRLGLPAHALCIDGVEYYGQVGFLKAGLYFAAWITTVSPTYAREIQTPEGGMGLDGLLRTRAQSLTGILNGIDTEIWNPEHDPDVHFPYRLRDIAGRAANKRAFQAEFGLPQDPDAFLLGIVSRLTMQKGIDLLPDVAADIFGDNIQLVVVGSGSLSIQRELSILQRRFPRRFACHIGYSEALGHRMPASVDALLMPSRFEPCGLTQMSACHYGGVPIAARVGGLADTIVDANAAALAGKAATGFLFSPVEAATLLAAVRRAHATFRDRQAWATLQRNAVAYDVSWSGKAAQYADLFRMVVARARPREEAGGNVISLHHAGHASATAARRRIARQPRLRAPQPRPGRQG</sequence>
<dbReference type="GO" id="GO:0005829">
    <property type="term" value="C:cytosol"/>
    <property type="evidence" value="ECO:0007669"/>
    <property type="project" value="TreeGrafter"/>
</dbReference>
<evidence type="ECO:0000313" key="12">
    <source>
        <dbReference type="EMBL" id="POF64318.1"/>
    </source>
</evidence>
<evidence type="ECO:0000256" key="6">
    <source>
        <dbReference type="ARBA" id="ARBA00022679"/>
    </source>
</evidence>
<evidence type="ECO:0000256" key="3">
    <source>
        <dbReference type="ARBA" id="ARBA00004964"/>
    </source>
</evidence>
<dbReference type="InterPro" id="IPR013534">
    <property type="entry name" value="Starch_synth_cat_dom"/>
</dbReference>
<feature type="binding site" evidence="8">
    <location>
        <position position="26"/>
    </location>
    <ligand>
        <name>ADP-alpha-D-glucose</name>
        <dbReference type="ChEBI" id="CHEBI:57498"/>
    </ligand>
</feature>
<dbReference type="PANTHER" id="PTHR45825:SF11">
    <property type="entry name" value="ALPHA AMYLASE DOMAIN-CONTAINING PROTEIN"/>
    <property type="match status" value="1"/>
</dbReference>
<dbReference type="NCBIfam" id="NF001899">
    <property type="entry name" value="PRK00654.1-2"/>
    <property type="match status" value="1"/>
</dbReference>
<evidence type="ECO:0000313" key="13">
    <source>
        <dbReference type="Proteomes" id="UP000237344"/>
    </source>
</evidence>
<evidence type="ECO:0000256" key="1">
    <source>
        <dbReference type="ARBA" id="ARBA00001478"/>
    </source>
</evidence>
<comment type="caution">
    <text evidence="12">The sequence shown here is derived from an EMBL/GenBank/DDBJ whole genome shotgun (WGS) entry which is preliminary data.</text>
</comment>
<evidence type="ECO:0000256" key="7">
    <source>
        <dbReference type="ARBA" id="ARBA00023056"/>
    </source>
</evidence>
<keyword evidence="6 8" id="KW-0808">Transferase</keyword>
<feature type="domain" description="Glycosyl transferase family 1" evidence="10">
    <location>
        <begin position="299"/>
        <end position="449"/>
    </location>
</feature>
<evidence type="ECO:0000256" key="4">
    <source>
        <dbReference type="ARBA" id="ARBA00010281"/>
    </source>
</evidence>
<dbReference type="GO" id="GO:0005978">
    <property type="term" value="P:glycogen biosynthetic process"/>
    <property type="evidence" value="ECO:0007669"/>
    <property type="project" value="UniProtKB-UniRule"/>
</dbReference>
<dbReference type="SUPFAM" id="SSF53756">
    <property type="entry name" value="UDP-Glycosyltransferase/glycogen phosphorylase"/>
    <property type="match status" value="1"/>
</dbReference>
<dbReference type="Pfam" id="PF00534">
    <property type="entry name" value="Glycos_transf_1"/>
    <property type="match status" value="1"/>
</dbReference>
<organism evidence="12 13">
    <name type="scientific">Novacetimonas maltaceti</name>
    <dbReference type="NCBI Taxonomy" id="1203393"/>
    <lineage>
        <taxon>Bacteria</taxon>
        <taxon>Pseudomonadati</taxon>
        <taxon>Pseudomonadota</taxon>
        <taxon>Alphaproteobacteria</taxon>
        <taxon>Acetobacterales</taxon>
        <taxon>Acetobacteraceae</taxon>
        <taxon>Novacetimonas</taxon>
    </lineage>
</organism>
<comment type="function">
    <text evidence="2 8">Synthesizes alpha-1,4-glucan chains using ADP-glucose.</text>
</comment>
<dbReference type="EMBL" id="POTC01000001">
    <property type="protein sequence ID" value="POF64318.1"/>
    <property type="molecule type" value="Genomic_DNA"/>
</dbReference>
<dbReference type="PANTHER" id="PTHR45825">
    <property type="entry name" value="GRANULE-BOUND STARCH SYNTHASE 1, CHLOROPLASTIC/AMYLOPLASTIC"/>
    <property type="match status" value="1"/>
</dbReference>
<evidence type="ECO:0000256" key="2">
    <source>
        <dbReference type="ARBA" id="ARBA00002764"/>
    </source>
</evidence>
<name>A0A2S3W676_9PROT</name>
<feature type="domain" description="Starch synthase catalytic" evidence="11">
    <location>
        <begin position="15"/>
        <end position="246"/>
    </location>
</feature>
<dbReference type="AlphaFoldDB" id="A0A2S3W676"/>
<feature type="region of interest" description="Disordered" evidence="9">
    <location>
        <begin position="505"/>
        <end position="536"/>
    </location>
</feature>
<evidence type="ECO:0000256" key="5">
    <source>
        <dbReference type="ARBA" id="ARBA00022676"/>
    </source>
</evidence>
<dbReference type="Gene3D" id="3.40.50.2000">
    <property type="entry name" value="Glycogen Phosphorylase B"/>
    <property type="match status" value="2"/>
</dbReference>
<dbReference type="CDD" id="cd03791">
    <property type="entry name" value="GT5_Glycogen_synthase_DULL1-like"/>
    <property type="match status" value="1"/>
</dbReference>
<evidence type="ECO:0000259" key="10">
    <source>
        <dbReference type="Pfam" id="PF00534"/>
    </source>
</evidence>
<dbReference type="NCBIfam" id="TIGR02095">
    <property type="entry name" value="glgA"/>
    <property type="match status" value="1"/>
</dbReference>
<dbReference type="GO" id="GO:0009011">
    <property type="term" value="F:alpha-1,4-glucan glucosyltransferase (ADP-glucose donor) activity"/>
    <property type="evidence" value="ECO:0007669"/>
    <property type="project" value="UniProtKB-UniRule"/>
</dbReference>
<protein>
    <recommendedName>
        <fullName evidence="8">Glycogen synthase</fullName>
        <ecNumber evidence="8">2.4.1.21</ecNumber>
    </recommendedName>
    <alternativeName>
        <fullName evidence="8">Starch [bacterial glycogen] synthase</fullName>
    </alternativeName>
</protein>
<evidence type="ECO:0000256" key="8">
    <source>
        <dbReference type="HAMAP-Rule" id="MF_00484"/>
    </source>
</evidence>